<evidence type="ECO:0000313" key="12">
    <source>
        <dbReference type="Proteomes" id="UP000053825"/>
    </source>
</evidence>
<feature type="transmembrane region" description="Helical" evidence="9">
    <location>
        <begin position="402"/>
        <end position="420"/>
    </location>
</feature>
<sequence length="437" mass="47786">MGSCIGFVVGWNSPSIVILMEEDSPIPVTASAVSTLVAVVAVGHMVAPPISTIIVDKLGRKNMILLSALPLLISWGLIIIATSIWELYVARFLAGMAQGLYTCVCMMYIGEISSPDTRGVASSLIAIIYNVGIVLTFIVAPHLSLSCMAGIFLAVTVSFVVLFWFMPKSPYFLVMRNRLDEAEEVLEKLRGKVDVSEELESIVASLSKDEKEMMKTGSLKDIFTSRANFRAFLSIMLFAVAQNFGGFYTILIYGQLIFKSTSNVMSDYVVNVTIGVTQLISAIVTSFLVDKLGRKPLILAAGVTVTVCNLVISVYFYAKEYMHADVLPYSWAPFLSSIVLIFSFNCGLICMQITLMSEIFATEIKAIATCLVGVISGLLATLGSKLYIWIALSLNYGHSVPFFVYFVVVAVCTVLIYRVTPETKGKTLAEIQRELSK</sequence>
<evidence type="ECO:0000256" key="4">
    <source>
        <dbReference type="ARBA" id="ARBA00022597"/>
    </source>
</evidence>
<accession>A0A0L7R2A4</accession>
<dbReference type="Gene3D" id="1.20.1250.20">
    <property type="entry name" value="MFS general substrate transporter like domains"/>
    <property type="match status" value="1"/>
</dbReference>
<dbReference type="InterPro" id="IPR005828">
    <property type="entry name" value="MFS_sugar_transport-like"/>
</dbReference>
<feature type="transmembrane region" description="Helical" evidence="9">
    <location>
        <begin position="268"/>
        <end position="289"/>
    </location>
</feature>
<evidence type="ECO:0000256" key="7">
    <source>
        <dbReference type="ARBA" id="ARBA00023136"/>
    </source>
</evidence>
<feature type="transmembrane region" description="Helical" evidence="9">
    <location>
        <begin position="149"/>
        <end position="166"/>
    </location>
</feature>
<protein>
    <submittedName>
        <fullName evidence="11">Facilitated trehalose transporter Tret1</fullName>
    </submittedName>
</protein>
<feature type="transmembrane region" description="Helical" evidence="9">
    <location>
        <begin position="63"/>
        <end position="82"/>
    </location>
</feature>
<feature type="transmembrane region" description="Helical" evidence="9">
    <location>
        <begin position="28"/>
        <end position="51"/>
    </location>
</feature>
<dbReference type="EMBL" id="KQ414666">
    <property type="protein sequence ID" value="KOC65007.1"/>
    <property type="molecule type" value="Genomic_DNA"/>
</dbReference>
<evidence type="ECO:0000256" key="3">
    <source>
        <dbReference type="ARBA" id="ARBA00022475"/>
    </source>
</evidence>
<keyword evidence="2" id="KW-0813">Transport</keyword>
<dbReference type="InterPro" id="IPR050549">
    <property type="entry name" value="MFS_Trehalose_Transporter"/>
</dbReference>
<dbReference type="FunFam" id="1.20.1250.20:FF:000218">
    <property type="entry name" value="facilitated trehalose transporter Tret1"/>
    <property type="match status" value="1"/>
</dbReference>
<feature type="transmembrane region" description="Helical" evidence="9">
    <location>
        <begin position="296"/>
        <end position="318"/>
    </location>
</feature>
<dbReference type="SUPFAM" id="SSF103473">
    <property type="entry name" value="MFS general substrate transporter"/>
    <property type="match status" value="1"/>
</dbReference>
<feature type="coiled-coil region" evidence="8">
    <location>
        <begin position="172"/>
        <end position="199"/>
    </location>
</feature>
<keyword evidence="7 9" id="KW-0472">Membrane</keyword>
<feature type="transmembrane region" description="Helical" evidence="9">
    <location>
        <begin position="330"/>
        <end position="355"/>
    </location>
</feature>
<gene>
    <name evidence="11" type="ORF">WH47_04597</name>
</gene>
<name>A0A0L7R2A4_9HYME</name>
<dbReference type="OrthoDB" id="6133115at2759"/>
<dbReference type="InterPro" id="IPR005829">
    <property type="entry name" value="Sugar_transporter_CS"/>
</dbReference>
<feature type="transmembrane region" description="Helical" evidence="9">
    <location>
        <begin position="121"/>
        <end position="143"/>
    </location>
</feature>
<keyword evidence="4" id="KW-0762">Sugar transport</keyword>
<dbReference type="PANTHER" id="PTHR48021">
    <property type="match status" value="1"/>
</dbReference>
<feature type="domain" description="Major facilitator superfamily (MFS) profile" evidence="10">
    <location>
        <begin position="1"/>
        <end position="424"/>
    </location>
</feature>
<feature type="transmembrane region" description="Helical" evidence="9">
    <location>
        <begin position="367"/>
        <end position="390"/>
    </location>
</feature>
<dbReference type="GO" id="GO:0022857">
    <property type="term" value="F:transmembrane transporter activity"/>
    <property type="evidence" value="ECO:0007669"/>
    <property type="project" value="InterPro"/>
</dbReference>
<evidence type="ECO:0000313" key="11">
    <source>
        <dbReference type="EMBL" id="KOC65007.1"/>
    </source>
</evidence>
<feature type="transmembrane region" description="Helical" evidence="9">
    <location>
        <begin position="231"/>
        <end position="256"/>
    </location>
</feature>
<evidence type="ECO:0000259" key="10">
    <source>
        <dbReference type="PROSITE" id="PS50850"/>
    </source>
</evidence>
<evidence type="ECO:0000256" key="9">
    <source>
        <dbReference type="SAM" id="Phobius"/>
    </source>
</evidence>
<evidence type="ECO:0000256" key="2">
    <source>
        <dbReference type="ARBA" id="ARBA00022448"/>
    </source>
</evidence>
<keyword evidence="3" id="KW-1003">Cell membrane</keyword>
<keyword evidence="12" id="KW-1185">Reference proteome</keyword>
<keyword evidence="8" id="KW-0175">Coiled coil</keyword>
<keyword evidence="6 9" id="KW-1133">Transmembrane helix</keyword>
<proteinExistence type="predicted"/>
<dbReference type="STRING" id="597456.A0A0L7R2A4"/>
<dbReference type="PROSITE" id="PS50850">
    <property type="entry name" value="MFS"/>
    <property type="match status" value="1"/>
</dbReference>
<dbReference type="GO" id="GO:0005886">
    <property type="term" value="C:plasma membrane"/>
    <property type="evidence" value="ECO:0007669"/>
    <property type="project" value="UniProtKB-SubCell"/>
</dbReference>
<evidence type="ECO:0000256" key="1">
    <source>
        <dbReference type="ARBA" id="ARBA00004651"/>
    </source>
</evidence>
<evidence type="ECO:0000256" key="8">
    <source>
        <dbReference type="SAM" id="Coils"/>
    </source>
</evidence>
<dbReference type="InterPro" id="IPR036259">
    <property type="entry name" value="MFS_trans_sf"/>
</dbReference>
<evidence type="ECO:0000256" key="6">
    <source>
        <dbReference type="ARBA" id="ARBA00022989"/>
    </source>
</evidence>
<organism evidence="11 12">
    <name type="scientific">Habropoda laboriosa</name>
    <dbReference type="NCBI Taxonomy" id="597456"/>
    <lineage>
        <taxon>Eukaryota</taxon>
        <taxon>Metazoa</taxon>
        <taxon>Ecdysozoa</taxon>
        <taxon>Arthropoda</taxon>
        <taxon>Hexapoda</taxon>
        <taxon>Insecta</taxon>
        <taxon>Pterygota</taxon>
        <taxon>Neoptera</taxon>
        <taxon>Endopterygota</taxon>
        <taxon>Hymenoptera</taxon>
        <taxon>Apocrita</taxon>
        <taxon>Aculeata</taxon>
        <taxon>Apoidea</taxon>
        <taxon>Anthophila</taxon>
        <taxon>Apidae</taxon>
        <taxon>Habropoda</taxon>
    </lineage>
</organism>
<reference evidence="11 12" key="1">
    <citation type="submission" date="2015-07" db="EMBL/GenBank/DDBJ databases">
        <title>The genome of Habropoda laboriosa.</title>
        <authorList>
            <person name="Pan H."/>
            <person name="Kapheim K."/>
        </authorList>
    </citation>
    <scope>NUCLEOTIDE SEQUENCE [LARGE SCALE GENOMIC DNA]</scope>
    <source>
        <strain evidence="11">0110345459</strain>
    </source>
</reference>
<comment type="subcellular location">
    <subcellularLocation>
        <location evidence="1">Cell membrane</location>
        <topology evidence="1">Multi-pass membrane protein</topology>
    </subcellularLocation>
</comment>
<dbReference type="Pfam" id="PF00083">
    <property type="entry name" value="Sugar_tr"/>
    <property type="match status" value="1"/>
</dbReference>
<keyword evidence="5 9" id="KW-0812">Transmembrane</keyword>
<feature type="transmembrane region" description="Helical" evidence="9">
    <location>
        <begin position="88"/>
        <end position="109"/>
    </location>
</feature>
<dbReference type="PROSITE" id="PS00217">
    <property type="entry name" value="SUGAR_TRANSPORT_2"/>
    <property type="match status" value="1"/>
</dbReference>
<dbReference type="InterPro" id="IPR020846">
    <property type="entry name" value="MFS_dom"/>
</dbReference>
<dbReference type="Proteomes" id="UP000053825">
    <property type="component" value="Unassembled WGS sequence"/>
</dbReference>
<dbReference type="AlphaFoldDB" id="A0A0L7R2A4"/>
<dbReference type="PANTHER" id="PTHR48021:SF46">
    <property type="entry name" value="MAJOR FACILITATOR SUPERFAMILY (MFS) PROFILE DOMAIN-CONTAINING PROTEIN"/>
    <property type="match status" value="1"/>
</dbReference>
<dbReference type="PROSITE" id="PS00216">
    <property type="entry name" value="SUGAR_TRANSPORT_1"/>
    <property type="match status" value="1"/>
</dbReference>
<evidence type="ECO:0000256" key="5">
    <source>
        <dbReference type="ARBA" id="ARBA00022692"/>
    </source>
</evidence>